<organism evidence="2 3">
    <name type="scientific">Lithospermum erythrorhizon</name>
    <name type="common">Purple gromwell</name>
    <name type="synonym">Lithospermum officinale var. erythrorhizon</name>
    <dbReference type="NCBI Taxonomy" id="34254"/>
    <lineage>
        <taxon>Eukaryota</taxon>
        <taxon>Viridiplantae</taxon>
        <taxon>Streptophyta</taxon>
        <taxon>Embryophyta</taxon>
        <taxon>Tracheophyta</taxon>
        <taxon>Spermatophyta</taxon>
        <taxon>Magnoliopsida</taxon>
        <taxon>eudicotyledons</taxon>
        <taxon>Gunneridae</taxon>
        <taxon>Pentapetalae</taxon>
        <taxon>asterids</taxon>
        <taxon>lamiids</taxon>
        <taxon>Boraginales</taxon>
        <taxon>Boraginaceae</taxon>
        <taxon>Boraginoideae</taxon>
        <taxon>Lithospermeae</taxon>
        <taxon>Lithospermum</taxon>
    </lineage>
</organism>
<dbReference type="AlphaFoldDB" id="A0AAV3QWC0"/>
<dbReference type="EMBL" id="BAABME010005903">
    <property type="protein sequence ID" value="GAA0166923.1"/>
    <property type="molecule type" value="Genomic_DNA"/>
</dbReference>
<feature type="region of interest" description="Disordered" evidence="1">
    <location>
        <begin position="167"/>
        <end position="198"/>
    </location>
</feature>
<dbReference type="Proteomes" id="UP001454036">
    <property type="component" value="Unassembled WGS sequence"/>
</dbReference>
<protein>
    <submittedName>
        <fullName evidence="2">Uncharacterized protein</fullName>
    </submittedName>
</protein>
<evidence type="ECO:0000256" key="1">
    <source>
        <dbReference type="SAM" id="MobiDB-lite"/>
    </source>
</evidence>
<reference evidence="2 3" key="1">
    <citation type="submission" date="2024-01" db="EMBL/GenBank/DDBJ databases">
        <title>The complete chloroplast genome sequence of Lithospermum erythrorhizon: insights into the phylogenetic relationship among Boraginaceae species and the maternal lineages of purple gromwells.</title>
        <authorList>
            <person name="Okada T."/>
            <person name="Watanabe K."/>
        </authorList>
    </citation>
    <scope>NUCLEOTIDE SEQUENCE [LARGE SCALE GENOMIC DNA]</scope>
</reference>
<comment type="caution">
    <text evidence="2">The sequence shown here is derived from an EMBL/GenBank/DDBJ whole genome shotgun (WGS) entry which is preliminary data.</text>
</comment>
<accession>A0AAV3QWC0</accession>
<feature type="compositionally biased region" description="Basic and acidic residues" evidence="1">
    <location>
        <begin position="189"/>
        <end position="198"/>
    </location>
</feature>
<evidence type="ECO:0000313" key="3">
    <source>
        <dbReference type="Proteomes" id="UP001454036"/>
    </source>
</evidence>
<sequence length="198" mass="22033">MREEIPGALDGPGHKDGEDYHRGHGCGSLLWHHWKTGIVPVEALVSLIHMKMKFPMRYWAGEIQGNQKKERGCYLASMKRIKAHMKIGSSSKRVEEAHDRNVCTLQVLEESLKKGNPDEDVWSMPFDARDPKSFFKMGTTLGGIAREYAYLGPPGVPRYIFVQPKDIPGVDPGGGGPSTVHGPSLQTHQAEENDLFRG</sequence>
<name>A0AAV3QWC0_LITER</name>
<keyword evidence="3" id="KW-1185">Reference proteome</keyword>
<proteinExistence type="predicted"/>
<gene>
    <name evidence="2" type="ORF">LIER_21973</name>
</gene>
<evidence type="ECO:0000313" key="2">
    <source>
        <dbReference type="EMBL" id="GAA0166923.1"/>
    </source>
</evidence>